<dbReference type="Gene3D" id="1.10.760.10">
    <property type="entry name" value="Cytochrome c-like domain"/>
    <property type="match status" value="1"/>
</dbReference>
<name>A0ABT8KY03_9BACT</name>
<evidence type="ECO:0000256" key="1">
    <source>
        <dbReference type="ARBA" id="ARBA00022617"/>
    </source>
</evidence>
<comment type="caution">
    <text evidence="7">The sequence shown here is derived from an EMBL/GenBank/DDBJ whole genome shotgun (WGS) entry which is preliminary data.</text>
</comment>
<feature type="region of interest" description="Disordered" evidence="5">
    <location>
        <begin position="22"/>
        <end position="59"/>
    </location>
</feature>
<protein>
    <submittedName>
        <fullName evidence="7">Cytochrome c</fullName>
    </submittedName>
</protein>
<dbReference type="Pfam" id="PF00034">
    <property type="entry name" value="Cytochrom_C"/>
    <property type="match status" value="1"/>
</dbReference>
<evidence type="ECO:0000256" key="4">
    <source>
        <dbReference type="PROSITE-ProRule" id="PRU00433"/>
    </source>
</evidence>
<accession>A0ABT8KY03</accession>
<keyword evidence="8" id="KW-1185">Reference proteome</keyword>
<keyword evidence="3 4" id="KW-0408">Iron</keyword>
<evidence type="ECO:0000313" key="7">
    <source>
        <dbReference type="EMBL" id="MDN5205034.1"/>
    </source>
</evidence>
<dbReference type="PROSITE" id="PS51007">
    <property type="entry name" value="CYTC"/>
    <property type="match status" value="1"/>
</dbReference>
<evidence type="ECO:0000256" key="5">
    <source>
        <dbReference type="SAM" id="MobiDB-lite"/>
    </source>
</evidence>
<keyword evidence="1 4" id="KW-0349">Heme</keyword>
<sequence length="159" mass="17588">MKNQQWSLLVLLLAILISSCGGNSSSQTGETTTPPKPMVAEEEPEETDPMKNKGIGPISSVELGEIDEAMVAEGKKIYEQMCTACHKIDKKYIGPSPKGILSRRSPEWIMNMILNPVEMIEKDPIARQLLAEANGAPMANQGLTEEQARQILEYFRTLE</sequence>
<feature type="domain" description="Cytochrome c" evidence="6">
    <location>
        <begin position="69"/>
        <end position="159"/>
    </location>
</feature>
<evidence type="ECO:0000259" key="6">
    <source>
        <dbReference type="PROSITE" id="PS51007"/>
    </source>
</evidence>
<dbReference type="EMBL" id="JAUJEA010000014">
    <property type="protein sequence ID" value="MDN5205034.1"/>
    <property type="molecule type" value="Genomic_DNA"/>
</dbReference>
<feature type="compositionally biased region" description="Polar residues" evidence="5">
    <location>
        <begin position="22"/>
        <end position="33"/>
    </location>
</feature>
<evidence type="ECO:0000256" key="3">
    <source>
        <dbReference type="ARBA" id="ARBA00023004"/>
    </source>
</evidence>
<dbReference type="RefSeq" id="WP_346755058.1">
    <property type="nucleotide sequence ID" value="NZ_JAUJEA010000014.1"/>
</dbReference>
<dbReference type="InterPro" id="IPR009056">
    <property type="entry name" value="Cyt_c-like_dom"/>
</dbReference>
<organism evidence="7 8">
    <name type="scientific">Splendidivirga corallicola</name>
    <dbReference type="NCBI Taxonomy" id="3051826"/>
    <lineage>
        <taxon>Bacteria</taxon>
        <taxon>Pseudomonadati</taxon>
        <taxon>Bacteroidota</taxon>
        <taxon>Cytophagia</taxon>
        <taxon>Cytophagales</taxon>
        <taxon>Splendidivirgaceae</taxon>
        <taxon>Splendidivirga</taxon>
    </lineage>
</organism>
<proteinExistence type="predicted"/>
<keyword evidence="2 4" id="KW-0479">Metal-binding</keyword>
<dbReference type="InterPro" id="IPR036909">
    <property type="entry name" value="Cyt_c-like_dom_sf"/>
</dbReference>
<reference evidence="7" key="1">
    <citation type="submission" date="2023-06" db="EMBL/GenBank/DDBJ databases">
        <title>Genomic of Parafulvivirga corallium.</title>
        <authorList>
            <person name="Wang G."/>
        </authorList>
    </citation>
    <scope>NUCLEOTIDE SEQUENCE</scope>
    <source>
        <strain evidence="7">BMA10</strain>
    </source>
</reference>
<dbReference type="Proteomes" id="UP001172082">
    <property type="component" value="Unassembled WGS sequence"/>
</dbReference>
<evidence type="ECO:0000256" key="2">
    <source>
        <dbReference type="ARBA" id="ARBA00022723"/>
    </source>
</evidence>
<gene>
    <name evidence="7" type="ORF">QQ008_26835</name>
</gene>
<dbReference type="PROSITE" id="PS51257">
    <property type="entry name" value="PROKAR_LIPOPROTEIN"/>
    <property type="match status" value="1"/>
</dbReference>
<evidence type="ECO:0000313" key="8">
    <source>
        <dbReference type="Proteomes" id="UP001172082"/>
    </source>
</evidence>
<dbReference type="SUPFAM" id="SSF46626">
    <property type="entry name" value="Cytochrome c"/>
    <property type="match status" value="1"/>
</dbReference>